<gene>
    <name evidence="1" type="ORF">S03H2_72455</name>
</gene>
<protein>
    <submittedName>
        <fullName evidence="1">Uncharacterized protein</fullName>
    </submittedName>
</protein>
<reference evidence="1" key="1">
    <citation type="journal article" date="2014" name="Front. Microbiol.">
        <title>High frequency of phylogenetically diverse reductive dehalogenase-homologous genes in deep subseafloor sedimentary metagenomes.</title>
        <authorList>
            <person name="Kawai M."/>
            <person name="Futagami T."/>
            <person name="Toyoda A."/>
            <person name="Takaki Y."/>
            <person name="Nishi S."/>
            <person name="Hori S."/>
            <person name="Arai W."/>
            <person name="Tsubouchi T."/>
            <person name="Morono Y."/>
            <person name="Uchiyama I."/>
            <person name="Ito T."/>
            <person name="Fujiyama A."/>
            <person name="Inagaki F."/>
            <person name="Takami H."/>
        </authorList>
    </citation>
    <scope>NUCLEOTIDE SEQUENCE</scope>
    <source>
        <strain evidence="1">Expedition CK06-06</strain>
    </source>
</reference>
<accession>X1L4A7</accession>
<proteinExistence type="predicted"/>
<feature type="non-terminal residue" evidence="1">
    <location>
        <position position="58"/>
    </location>
</feature>
<sequence>LTKLADKYSSAIIAIRHLTKGGSLKPIYRGLGSIDFTASARSVLLAGCDPDELAVRGI</sequence>
<dbReference type="EMBL" id="BARU01048997">
    <property type="protein sequence ID" value="GAI00726.1"/>
    <property type="molecule type" value="Genomic_DNA"/>
</dbReference>
<organism evidence="1">
    <name type="scientific">marine sediment metagenome</name>
    <dbReference type="NCBI Taxonomy" id="412755"/>
    <lineage>
        <taxon>unclassified sequences</taxon>
        <taxon>metagenomes</taxon>
        <taxon>ecological metagenomes</taxon>
    </lineage>
</organism>
<dbReference type="AlphaFoldDB" id="X1L4A7"/>
<comment type="caution">
    <text evidence="1">The sequence shown here is derived from an EMBL/GenBank/DDBJ whole genome shotgun (WGS) entry which is preliminary data.</text>
</comment>
<feature type="non-terminal residue" evidence="1">
    <location>
        <position position="1"/>
    </location>
</feature>
<evidence type="ECO:0000313" key="1">
    <source>
        <dbReference type="EMBL" id="GAI00726.1"/>
    </source>
</evidence>
<name>X1L4A7_9ZZZZ</name>